<dbReference type="Gene3D" id="1.25.40.10">
    <property type="entry name" value="Tetratricopeptide repeat domain"/>
    <property type="match status" value="1"/>
</dbReference>
<dbReference type="SUPFAM" id="SSF48452">
    <property type="entry name" value="TPR-like"/>
    <property type="match status" value="1"/>
</dbReference>
<sequence length="70" mass="8363">MSELEDINHEISRLRQEYEYHLKNNTPSARVQYEYACMLMCSPKSSDISTAIDLFDELIRIQYQRYSLIV</sequence>
<protein>
    <submittedName>
        <fullName evidence="1">Uncharacterized protein</fullName>
    </submittedName>
</protein>
<dbReference type="EMBL" id="CP056068">
    <property type="protein sequence ID" value="UVC54621.1"/>
    <property type="molecule type" value="Genomic_DNA"/>
</dbReference>
<evidence type="ECO:0000313" key="2">
    <source>
        <dbReference type="Proteomes" id="UP000244803"/>
    </source>
</evidence>
<organism evidence="1 2">
    <name type="scientific">Theileria orientalis</name>
    <dbReference type="NCBI Taxonomy" id="68886"/>
    <lineage>
        <taxon>Eukaryota</taxon>
        <taxon>Sar</taxon>
        <taxon>Alveolata</taxon>
        <taxon>Apicomplexa</taxon>
        <taxon>Aconoidasida</taxon>
        <taxon>Piroplasmida</taxon>
        <taxon>Theileriidae</taxon>
        <taxon>Theileria</taxon>
    </lineage>
</organism>
<evidence type="ECO:0000313" key="1">
    <source>
        <dbReference type="EMBL" id="UVC54621.1"/>
    </source>
</evidence>
<name>A0A976XKM3_THEOR</name>
<proteinExistence type="predicted"/>
<dbReference type="InterPro" id="IPR011990">
    <property type="entry name" value="TPR-like_helical_dom_sf"/>
</dbReference>
<dbReference type="Proteomes" id="UP000244803">
    <property type="component" value="Chromosome 2"/>
</dbReference>
<reference evidence="1" key="1">
    <citation type="submission" date="2022-07" db="EMBL/GenBank/DDBJ databases">
        <title>Evaluation of T. orientalis genome assembly methods using nanopore sequencing and analysis of variation between genomes.</title>
        <authorList>
            <person name="Yam J."/>
            <person name="Micallef M.L."/>
            <person name="Liu M."/>
            <person name="Djordjevic S.P."/>
            <person name="Bogema D.R."/>
            <person name="Jenkins C."/>
        </authorList>
    </citation>
    <scope>NUCLEOTIDE SEQUENCE</scope>
    <source>
        <strain evidence="1">Fish Creek</strain>
    </source>
</reference>
<dbReference type="AlphaFoldDB" id="A0A976XKM3"/>
<gene>
    <name evidence="1" type="ORF">MACJ_003585</name>
</gene>
<accession>A0A976XKM3</accession>